<proteinExistence type="predicted"/>
<dbReference type="SUPFAM" id="SSF160904">
    <property type="entry name" value="Jann2411-like"/>
    <property type="match status" value="1"/>
</dbReference>
<dbReference type="Pfam" id="PF07336">
    <property type="entry name" value="ABATE"/>
    <property type="match status" value="1"/>
</dbReference>
<dbReference type="InterPro" id="IPR021005">
    <property type="entry name" value="Znf_CGNR"/>
</dbReference>
<dbReference type="PANTHER" id="PTHR35525:SF3">
    <property type="entry name" value="BLL6575 PROTEIN"/>
    <property type="match status" value="1"/>
</dbReference>
<evidence type="ECO:0000313" key="3">
    <source>
        <dbReference type="Proteomes" id="UP001602013"/>
    </source>
</evidence>
<accession>A0ABW6SVZ7</accession>
<dbReference type="PANTHER" id="PTHR35525">
    <property type="entry name" value="BLL6575 PROTEIN"/>
    <property type="match status" value="1"/>
</dbReference>
<feature type="domain" description="Zinc finger CGNR" evidence="1">
    <location>
        <begin position="142"/>
        <end position="184"/>
    </location>
</feature>
<protein>
    <submittedName>
        <fullName evidence="2">CGNR zinc finger domain-containing protein</fullName>
    </submittedName>
</protein>
<sequence length="196" mass="21668">MSGLITYNRGSHVDFTSYAKLAVLLVNEHDRLRSLDSLRELLAETGRKEAAARANRRDLDAICELREELTGVFESAARGDGADAVERLNGLLVRHPVHPQISGHDDQPWHMHLTEGGRVADTLAVGSVMGLATVVTSLGMDRLGICQAPLCRNAYLDTSSNRSRRYCSERCANRVNVANYRARKRGTARRKATRGQ</sequence>
<reference evidence="2 3" key="1">
    <citation type="submission" date="2024-10" db="EMBL/GenBank/DDBJ databases">
        <title>The Natural Products Discovery Center: Release of the First 8490 Sequenced Strains for Exploring Actinobacteria Biosynthetic Diversity.</title>
        <authorList>
            <person name="Kalkreuter E."/>
            <person name="Kautsar S.A."/>
            <person name="Yang D."/>
            <person name="Bader C.D."/>
            <person name="Teijaro C.N."/>
            <person name="Fluegel L."/>
            <person name="Davis C.M."/>
            <person name="Simpson J.R."/>
            <person name="Lauterbach L."/>
            <person name="Steele A.D."/>
            <person name="Gui C."/>
            <person name="Meng S."/>
            <person name="Li G."/>
            <person name="Viehrig K."/>
            <person name="Ye F."/>
            <person name="Su P."/>
            <person name="Kiefer A.F."/>
            <person name="Nichols A."/>
            <person name="Cepeda A.J."/>
            <person name="Yan W."/>
            <person name="Fan B."/>
            <person name="Jiang Y."/>
            <person name="Adhikari A."/>
            <person name="Zheng C.-J."/>
            <person name="Schuster L."/>
            <person name="Cowan T.M."/>
            <person name="Smanski M.J."/>
            <person name="Chevrette M.G."/>
            <person name="De Carvalho L.P.S."/>
            <person name="Shen B."/>
        </authorList>
    </citation>
    <scope>NUCLEOTIDE SEQUENCE [LARGE SCALE GENOMIC DNA]</scope>
    <source>
        <strain evidence="2 3">NPDC002173</strain>
    </source>
</reference>
<organism evidence="2 3">
    <name type="scientific">Microtetraspora malaysiensis</name>
    <dbReference type="NCBI Taxonomy" id="161358"/>
    <lineage>
        <taxon>Bacteria</taxon>
        <taxon>Bacillati</taxon>
        <taxon>Actinomycetota</taxon>
        <taxon>Actinomycetes</taxon>
        <taxon>Streptosporangiales</taxon>
        <taxon>Streptosporangiaceae</taxon>
        <taxon>Microtetraspora</taxon>
    </lineage>
</organism>
<dbReference type="Proteomes" id="UP001602013">
    <property type="component" value="Unassembled WGS sequence"/>
</dbReference>
<name>A0ABW6SVZ7_9ACTN</name>
<dbReference type="Gene3D" id="1.10.3300.10">
    <property type="entry name" value="Jann2411-like domain"/>
    <property type="match status" value="1"/>
</dbReference>
<dbReference type="InterPro" id="IPR010852">
    <property type="entry name" value="ABATE"/>
</dbReference>
<dbReference type="EMBL" id="JBIASD010000019">
    <property type="protein sequence ID" value="MFF3669181.1"/>
    <property type="molecule type" value="Genomic_DNA"/>
</dbReference>
<comment type="caution">
    <text evidence="2">The sequence shown here is derived from an EMBL/GenBank/DDBJ whole genome shotgun (WGS) entry which is preliminary data.</text>
</comment>
<evidence type="ECO:0000313" key="2">
    <source>
        <dbReference type="EMBL" id="MFF3669181.1"/>
    </source>
</evidence>
<gene>
    <name evidence="2" type="ORF">ACFYXI_26685</name>
</gene>
<keyword evidence="3" id="KW-1185">Reference proteome</keyword>
<dbReference type="InterPro" id="IPR023286">
    <property type="entry name" value="ABATE_dom_sf"/>
</dbReference>
<dbReference type="RefSeq" id="WP_387415088.1">
    <property type="nucleotide sequence ID" value="NZ_CP191998.1"/>
</dbReference>
<dbReference type="Pfam" id="PF11706">
    <property type="entry name" value="zf-CGNR"/>
    <property type="match status" value="1"/>
</dbReference>
<evidence type="ECO:0000259" key="1">
    <source>
        <dbReference type="Pfam" id="PF11706"/>
    </source>
</evidence>